<dbReference type="PANTHER" id="PTHR38340">
    <property type="entry name" value="S-LAYER PROTEIN"/>
    <property type="match status" value="1"/>
</dbReference>
<comment type="subcellular location">
    <subcellularLocation>
        <location evidence="1">Secreted</location>
    </subcellularLocation>
</comment>
<dbReference type="InterPro" id="IPR001343">
    <property type="entry name" value="Hemolysn_Ca-bd"/>
</dbReference>
<dbReference type="STRING" id="864069.MicloDRAFT_00034980"/>
<proteinExistence type="predicted"/>
<name>I4YSK3_9HYPH</name>
<keyword evidence="4" id="KW-1185">Reference proteome</keyword>
<dbReference type="InterPro" id="IPR011049">
    <property type="entry name" value="Serralysin-like_metalloprot_C"/>
</dbReference>
<dbReference type="SUPFAM" id="SSF51120">
    <property type="entry name" value="beta-Roll"/>
    <property type="match status" value="3"/>
</dbReference>
<dbReference type="PANTHER" id="PTHR38340:SF1">
    <property type="entry name" value="S-LAYER PROTEIN"/>
    <property type="match status" value="1"/>
</dbReference>
<evidence type="ECO:0000256" key="2">
    <source>
        <dbReference type="ARBA" id="ARBA00022525"/>
    </source>
</evidence>
<accession>I4YSK3</accession>
<sequence length="772" mass="78672">MAVVTPKIWSPMDTTSVIGVDRDSLTMLPNGGYVVTWRENEKIAFQLYDGTGAKVAGKSFVDASSGTAQQFSDVVSYTADGGFAITWTEGVRTQTGRTLRTQKFNFDGSPNGAATSLDAPVQSDGAQMVANGSGWATAYIENVGGTNTVRLSLFDQAGTAGNPISVSGASGVGRPDVTWLGGTKYAVSFLTDTGSSVRIVDGSIVGTGADIAGATESKVAVLKTADGQPSGQFVVVTNAGQLEPIIAQTYTANADGSATLVGSVALSPAQNPALPSAGDKVSVIALRSGGYAVAYVSTASGNPDIWVKVVDANGQQGPAINVSAEAGLQTTPSVFEMADGRLAVSWENPSHPTSGSGIETKIVDARATAVAVVGTSKNDIYAPSDHPGDNFNGGGGIDTLTFQAAGSGVAVDLAAGVGTAGIAAGDTYTSFERVIGSNFADTLAGGNAASTLQGGAGNDVYFVKAGTTIVEGAGGGTDSVYTDATYTLSDHLENLFATGANAIDLIGNSANNLIVGNEAANKLYGMGGNDTLNGGGGNDTLEGGDGDDVLIGGAGADVMIGGAGNDTYYIDDVNDQIIDGSGVDTVYLAVSYDISRLGAIENITGVGAVNITLTGNDGNNVFTGNDGANILYGGKGNDILDSGAGNDRIHGGDGNDVLTGGKGNDIFVFDTKPHKSKNVDRIVDFNVADDSIYLENKYFKVTPSGTLTKPKQMASKHFFKGSKAHDADDRIIYDSKKGILYYDADGTGGAAQIKIATLSPKLKMTHKDFFVI</sequence>
<dbReference type="EMBL" id="JH660645">
    <property type="protein sequence ID" value="EIM26945.1"/>
    <property type="molecule type" value="Genomic_DNA"/>
</dbReference>
<evidence type="ECO:0000256" key="1">
    <source>
        <dbReference type="ARBA" id="ARBA00004613"/>
    </source>
</evidence>
<dbReference type="Proteomes" id="UP000003947">
    <property type="component" value="Unassembled WGS sequence"/>
</dbReference>
<dbReference type="PROSITE" id="PS00330">
    <property type="entry name" value="HEMOLYSIN_CALCIUM"/>
    <property type="match status" value="4"/>
</dbReference>
<dbReference type="HOGENOM" id="CLU_362010_0_0_5"/>
<dbReference type="PATRIC" id="fig|864069.3.peg.3812"/>
<dbReference type="GO" id="GO:0005576">
    <property type="term" value="C:extracellular region"/>
    <property type="evidence" value="ECO:0007669"/>
    <property type="project" value="UniProtKB-SubCell"/>
</dbReference>
<evidence type="ECO:0000313" key="4">
    <source>
        <dbReference type="Proteomes" id="UP000003947"/>
    </source>
</evidence>
<dbReference type="eggNOG" id="COG2931">
    <property type="taxonomic scope" value="Bacteria"/>
</dbReference>
<dbReference type="AlphaFoldDB" id="I4YSK3"/>
<dbReference type="GO" id="GO:0005509">
    <property type="term" value="F:calcium ion binding"/>
    <property type="evidence" value="ECO:0007669"/>
    <property type="project" value="InterPro"/>
</dbReference>
<organism evidence="3 4">
    <name type="scientific">Microvirga lotononidis</name>
    <dbReference type="NCBI Taxonomy" id="864069"/>
    <lineage>
        <taxon>Bacteria</taxon>
        <taxon>Pseudomonadati</taxon>
        <taxon>Pseudomonadota</taxon>
        <taxon>Alphaproteobacteria</taxon>
        <taxon>Hyphomicrobiales</taxon>
        <taxon>Methylobacteriaceae</taxon>
        <taxon>Microvirga</taxon>
    </lineage>
</organism>
<dbReference type="Pfam" id="PF00353">
    <property type="entry name" value="HemolysinCabind"/>
    <property type="match status" value="3"/>
</dbReference>
<reference evidence="3 4" key="1">
    <citation type="submission" date="2012-02" db="EMBL/GenBank/DDBJ databases">
        <title>Improved High-Quality Draft sequence of Microvirga sp. WSM3557.</title>
        <authorList>
            <consortium name="US DOE Joint Genome Institute"/>
            <person name="Lucas S."/>
            <person name="Han J."/>
            <person name="Lapidus A."/>
            <person name="Cheng J.-F."/>
            <person name="Goodwin L."/>
            <person name="Pitluck S."/>
            <person name="Peters L."/>
            <person name="Zhang X."/>
            <person name="Detter J.C."/>
            <person name="Han C."/>
            <person name="Tapia R."/>
            <person name="Land M."/>
            <person name="Hauser L."/>
            <person name="Kyrpides N."/>
            <person name="Ivanova N."/>
            <person name="Pagani I."/>
            <person name="Brau L."/>
            <person name="Yates R."/>
            <person name="O'Hara G."/>
            <person name="Rui T."/>
            <person name="Howieson J."/>
            <person name="Reeve W."/>
            <person name="Woyke T."/>
        </authorList>
    </citation>
    <scope>NUCLEOTIDE SEQUENCE [LARGE SCALE GENOMIC DNA]</scope>
    <source>
        <strain evidence="3 4">WSM3557</strain>
    </source>
</reference>
<dbReference type="InterPro" id="IPR050557">
    <property type="entry name" value="RTX_toxin/Mannuronan_C5-epim"/>
</dbReference>
<dbReference type="Gene3D" id="2.150.10.10">
    <property type="entry name" value="Serralysin-like metalloprotease, C-terminal"/>
    <property type="match status" value="2"/>
</dbReference>
<dbReference type="RefSeq" id="WP_009762995.1">
    <property type="nucleotide sequence ID" value="NZ_CP141048.1"/>
</dbReference>
<gene>
    <name evidence="3" type="ORF">MicloDRAFT_00034980</name>
</gene>
<dbReference type="PRINTS" id="PR00313">
    <property type="entry name" value="CABNDNGRPT"/>
</dbReference>
<evidence type="ECO:0000313" key="3">
    <source>
        <dbReference type="EMBL" id="EIM26945.1"/>
    </source>
</evidence>
<dbReference type="InterPro" id="IPR018511">
    <property type="entry name" value="Hemolysin-typ_Ca-bd_CS"/>
</dbReference>
<protein>
    <submittedName>
        <fullName evidence="3">Ca2+-binding protein, RTX toxin</fullName>
    </submittedName>
</protein>
<keyword evidence="2" id="KW-0964">Secreted</keyword>